<dbReference type="InterPro" id="IPR042176">
    <property type="entry name" value="Pantoate_ligase_C"/>
</dbReference>
<evidence type="ECO:0000256" key="2">
    <source>
        <dbReference type="ARBA" id="ARBA00009256"/>
    </source>
</evidence>
<dbReference type="Gene3D" id="3.30.1300.10">
    <property type="entry name" value="Pantoate-beta-alanine ligase, C-terminal domain"/>
    <property type="match status" value="1"/>
</dbReference>
<dbReference type="PANTHER" id="PTHR21299:SF1">
    <property type="entry name" value="PANTOATE--BETA-ALANINE LIGASE"/>
    <property type="match status" value="1"/>
</dbReference>
<accession>A0A5K7YLK0</accession>
<feature type="active site" description="Proton donor" evidence="8">
    <location>
        <position position="28"/>
    </location>
</feature>
<comment type="function">
    <text evidence="8">Catalyzes the condensation of pantoate with beta-alanine in an ATP-dependent reaction via a pantoyl-adenylate intermediate.</text>
</comment>
<reference evidence="9 10" key="1">
    <citation type="submission" date="2019-11" db="EMBL/GenBank/DDBJ databases">
        <title>Comparative genomics of hydrocarbon-degrading Desulfosarcina strains.</title>
        <authorList>
            <person name="Watanabe M."/>
            <person name="Kojima H."/>
            <person name="Fukui M."/>
        </authorList>
    </citation>
    <scope>NUCLEOTIDE SEQUENCE [LARGE SCALE GENOMIC DNA]</scope>
    <source>
        <strain evidence="9 10">PL12</strain>
    </source>
</reference>
<dbReference type="InterPro" id="IPR014729">
    <property type="entry name" value="Rossmann-like_a/b/a_fold"/>
</dbReference>
<dbReference type="AlphaFoldDB" id="A0A5K7YLK0"/>
<evidence type="ECO:0000313" key="10">
    <source>
        <dbReference type="Proteomes" id="UP000427906"/>
    </source>
</evidence>
<dbReference type="PANTHER" id="PTHR21299">
    <property type="entry name" value="CYTIDYLATE KINASE/PANTOATE-BETA-ALANINE LIGASE"/>
    <property type="match status" value="1"/>
</dbReference>
<dbReference type="GO" id="GO:0015940">
    <property type="term" value="P:pantothenate biosynthetic process"/>
    <property type="evidence" value="ECO:0007669"/>
    <property type="project" value="UniProtKB-UniRule"/>
</dbReference>
<feature type="binding site" evidence="8">
    <location>
        <position position="144"/>
    </location>
    <ligand>
        <name>(R)-pantoate</name>
        <dbReference type="ChEBI" id="CHEBI:15980"/>
    </ligand>
</feature>
<feature type="binding site" evidence="8">
    <location>
        <begin position="175"/>
        <end position="178"/>
    </location>
    <ligand>
        <name>ATP</name>
        <dbReference type="ChEBI" id="CHEBI:30616"/>
    </ligand>
</feature>
<comment type="subunit">
    <text evidence="8">Homodimer.</text>
</comment>
<name>A0A5K7YLK0_9BACT</name>
<dbReference type="GO" id="GO:0005524">
    <property type="term" value="F:ATP binding"/>
    <property type="evidence" value="ECO:0007669"/>
    <property type="project" value="UniProtKB-KW"/>
</dbReference>
<dbReference type="Gene3D" id="3.40.50.620">
    <property type="entry name" value="HUPs"/>
    <property type="match status" value="1"/>
</dbReference>
<gene>
    <name evidence="9" type="primary">panC_2</name>
    <name evidence="8" type="synonym">panC</name>
    <name evidence="9" type="ORF">DSCA_45320</name>
</gene>
<comment type="similarity">
    <text evidence="2 8">Belongs to the pantothenate synthetase family.</text>
</comment>
<dbReference type="UniPathway" id="UPA00028">
    <property type="reaction ID" value="UER00005"/>
</dbReference>
<dbReference type="GO" id="GO:0005829">
    <property type="term" value="C:cytosol"/>
    <property type="evidence" value="ECO:0007669"/>
    <property type="project" value="TreeGrafter"/>
</dbReference>
<organism evidence="9 10">
    <name type="scientific">Desulfosarcina alkanivorans</name>
    <dbReference type="NCBI Taxonomy" id="571177"/>
    <lineage>
        <taxon>Bacteria</taxon>
        <taxon>Pseudomonadati</taxon>
        <taxon>Thermodesulfobacteriota</taxon>
        <taxon>Desulfobacteria</taxon>
        <taxon>Desulfobacterales</taxon>
        <taxon>Desulfosarcinaceae</taxon>
        <taxon>Desulfosarcina</taxon>
    </lineage>
</organism>
<sequence length="272" mass="29599">MRAFSSGLHRSGKTIALVPTMGFLHQGHLSLMEKGNALADHVVASIFVNPTQFGPNEDLSAYPRDEARDLEMTRRTGVDAVFMPDVQQIYPHGFQTTVSLKVLPNHLCGLSRPGHFDGVATVVAKLLGIVMPQVAIFGEKDFQQLAIIRQMVRDLDMGIDIVGAPIVREADGVAMSSRNMYLSADQRRSARCLYRALKAARQAVADGETDADTIIRSATSRISAHPEAHIDYITVCDPRTLDDMPVINGPALMALAVKIGAARLIDNMILTP</sequence>
<dbReference type="KEGG" id="dalk:DSCA_45320"/>
<feature type="binding site" evidence="8">
    <location>
        <begin position="138"/>
        <end position="141"/>
    </location>
    <ligand>
        <name>ATP</name>
        <dbReference type="ChEBI" id="CHEBI:30616"/>
    </ligand>
</feature>
<dbReference type="NCBIfam" id="TIGR00018">
    <property type="entry name" value="panC"/>
    <property type="match status" value="1"/>
</dbReference>
<evidence type="ECO:0000256" key="6">
    <source>
        <dbReference type="ARBA" id="ARBA00022840"/>
    </source>
</evidence>
<dbReference type="HAMAP" id="MF_00158">
    <property type="entry name" value="PanC"/>
    <property type="match status" value="1"/>
</dbReference>
<dbReference type="EMBL" id="AP021874">
    <property type="protein sequence ID" value="BBO70602.1"/>
    <property type="molecule type" value="Genomic_DNA"/>
</dbReference>
<protein>
    <recommendedName>
        <fullName evidence="8">Pantothenate synthetase</fullName>
        <shortName evidence="8">PS</shortName>
        <ecNumber evidence="8">6.3.2.1</ecNumber>
    </recommendedName>
    <alternativeName>
        <fullName evidence="8">Pantoate--beta-alanine ligase</fullName>
    </alternativeName>
    <alternativeName>
        <fullName evidence="8">Pantoate-activating enzyme</fullName>
    </alternativeName>
</protein>
<feature type="binding site" evidence="8">
    <location>
        <position position="167"/>
    </location>
    <ligand>
        <name>ATP</name>
        <dbReference type="ChEBI" id="CHEBI:30616"/>
    </ligand>
</feature>
<keyword evidence="8" id="KW-0963">Cytoplasm</keyword>
<feature type="binding site" evidence="8">
    <location>
        <position position="52"/>
    </location>
    <ligand>
        <name>(R)-pantoate</name>
        <dbReference type="ChEBI" id="CHEBI:15980"/>
    </ligand>
</feature>
<keyword evidence="5 8" id="KW-0547">Nucleotide-binding</keyword>
<proteinExistence type="inferred from homology"/>
<comment type="miscellaneous">
    <text evidence="8">The reaction proceeds by a bi uni uni bi ping pong mechanism.</text>
</comment>
<evidence type="ECO:0000313" key="9">
    <source>
        <dbReference type="EMBL" id="BBO70602.1"/>
    </source>
</evidence>
<dbReference type="GO" id="GO:0004592">
    <property type="term" value="F:pantoate-beta-alanine ligase activity"/>
    <property type="evidence" value="ECO:0007669"/>
    <property type="project" value="UniProtKB-UniRule"/>
</dbReference>
<evidence type="ECO:0000256" key="1">
    <source>
        <dbReference type="ARBA" id="ARBA00004990"/>
    </source>
</evidence>
<keyword evidence="6 8" id="KW-0067">ATP-binding</keyword>
<dbReference type="InterPro" id="IPR003721">
    <property type="entry name" value="Pantoate_ligase"/>
</dbReference>
<evidence type="ECO:0000256" key="3">
    <source>
        <dbReference type="ARBA" id="ARBA00022598"/>
    </source>
</evidence>
<evidence type="ECO:0000256" key="5">
    <source>
        <dbReference type="ARBA" id="ARBA00022741"/>
    </source>
</evidence>
<dbReference type="FunFam" id="3.30.1300.10:FF:000001">
    <property type="entry name" value="Pantothenate synthetase"/>
    <property type="match status" value="1"/>
</dbReference>
<dbReference type="NCBIfam" id="TIGR00125">
    <property type="entry name" value="cyt_tran_rel"/>
    <property type="match status" value="1"/>
</dbReference>
<evidence type="ECO:0000256" key="7">
    <source>
        <dbReference type="ARBA" id="ARBA00048258"/>
    </source>
</evidence>
<comment type="pathway">
    <text evidence="1 8">Cofactor biosynthesis; (R)-pantothenate biosynthesis; (R)-pantothenate from (R)-pantoate and beta-alanine: step 1/1.</text>
</comment>
<keyword evidence="10" id="KW-1185">Reference proteome</keyword>
<dbReference type="EC" id="6.3.2.1" evidence="8"/>
<dbReference type="SUPFAM" id="SSF52374">
    <property type="entry name" value="Nucleotidylyl transferase"/>
    <property type="match status" value="1"/>
</dbReference>
<feature type="binding site" evidence="8">
    <location>
        <position position="52"/>
    </location>
    <ligand>
        <name>beta-alanine</name>
        <dbReference type="ChEBI" id="CHEBI:57966"/>
    </ligand>
</feature>
<keyword evidence="3 8" id="KW-0436">Ligase</keyword>
<keyword evidence="4 8" id="KW-0566">Pantothenate biosynthesis</keyword>
<comment type="catalytic activity">
    <reaction evidence="7 8">
        <text>(R)-pantoate + beta-alanine + ATP = (R)-pantothenate + AMP + diphosphate + H(+)</text>
        <dbReference type="Rhea" id="RHEA:10912"/>
        <dbReference type="ChEBI" id="CHEBI:15378"/>
        <dbReference type="ChEBI" id="CHEBI:15980"/>
        <dbReference type="ChEBI" id="CHEBI:29032"/>
        <dbReference type="ChEBI" id="CHEBI:30616"/>
        <dbReference type="ChEBI" id="CHEBI:33019"/>
        <dbReference type="ChEBI" id="CHEBI:57966"/>
        <dbReference type="ChEBI" id="CHEBI:456215"/>
        <dbReference type="EC" id="6.3.2.1"/>
    </reaction>
</comment>
<comment type="subcellular location">
    <subcellularLocation>
        <location evidence="8">Cytoplasm</location>
    </subcellularLocation>
</comment>
<evidence type="ECO:0000256" key="4">
    <source>
        <dbReference type="ARBA" id="ARBA00022655"/>
    </source>
</evidence>
<dbReference type="Pfam" id="PF02569">
    <property type="entry name" value="Pantoate_ligase"/>
    <property type="match status" value="1"/>
</dbReference>
<dbReference type="Proteomes" id="UP000427906">
    <property type="component" value="Chromosome"/>
</dbReference>
<feature type="binding site" evidence="8">
    <location>
        <begin position="21"/>
        <end position="28"/>
    </location>
    <ligand>
        <name>ATP</name>
        <dbReference type="ChEBI" id="CHEBI:30616"/>
    </ligand>
</feature>
<evidence type="ECO:0000256" key="8">
    <source>
        <dbReference type="HAMAP-Rule" id="MF_00158"/>
    </source>
</evidence>
<dbReference type="InterPro" id="IPR004821">
    <property type="entry name" value="Cyt_trans-like"/>
</dbReference>
<dbReference type="CDD" id="cd00560">
    <property type="entry name" value="PanC"/>
    <property type="match status" value="1"/>
</dbReference>